<dbReference type="SUPFAM" id="SSF50729">
    <property type="entry name" value="PH domain-like"/>
    <property type="match status" value="1"/>
</dbReference>
<dbReference type="GO" id="GO:0007186">
    <property type="term" value="P:G protein-coupled receptor signaling pathway"/>
    <property type="evidence" value="ECO:0007669"/>
    <property type="project" value="TreeGrafter"/>
</dbReference>
<dbReference type="PROSITE" id="PS51285">
    <property type="entry name" value="AGC_KINASE_CTER"/>
    <property type="match status" value="1"/>
</dbReference>
<dbReference type="Proteomes" id="UP001374579">
    <property type="component" value="Unassembled WGS sequence"/>
</dbReference>
<dbReference type="GO" id="GO:0005524">
    <property type="term" value="F:ATP binding"/>
    <property type="evidence" value="ECO:0007669"/>
    <property type="project" value="UniProtKB-UniRule"/>
</dbReference>
<evidence type="ECO:0000256" key="4">
    <source>
        <dbReference type="ARBA" id="ARBA00022741"/>
    </source>
</evidence>
<dbReference type="InterPro" id="IPR008271">
    <property type="entry name" value="Ser/Thr_kinase_AS"/>
</dbReference>
<dbReference type="FunFam" id="3.30.200.20:FF:000068">
    <property type="entry name" value="G protein-coupled receptor kinase"/>
    <property type="match status" value="1"/>
</dbReference>
<keyword evidence="3 9" id="KW-0808">Transferase</keyword>
<dbReference type="InterPro" id="IPR000239">
    <property type="entry name" value="GPCR_kinase"/>
</dbReference>
<dbReference type="CDD" id="cd08747">
    <property type="entry name" value="RGS_GRK2_GRK3"/>
    <property type="match status" value="1"/>
</dbReference>
<comment type="caution">
    <text evidence="14">The sequence shown here is derived from an EMBL/GenBank/DDBJ whole genome shotgun (WGS) entry which is preliminary data.</text>
</comment>
<feature type="active site" description="Proton acceptor" evidence="7">
    <location>
        <position position="322"/>
    </location>
</feature>
<accession>A0AAN9AJH2</accession>
<evidence type="ECO:0000313" key="14">
    <source>
        <dbReference type="EMBL" id="KAK7087929.1"/>
    </source>
</evidence>
<evidence type="ECO:0000256" key="8">
    <source>
        <dbReference type="PROSITE-ProRule" id="PRU10141"/>
    </source>
</evidence>
<keyword evidence="15" id="KW-1185">Reference proteome</keyword>
<dbReference type="FunFam" id="1.10.510.10:FF:000118">
    <property type="entry name" value="G protein-coupled receptor kinase"/>
    <property type="match status" value="1"/>
</dbReference>
<dbReference type="PANTHER" id="PTHR24355">
    <property type="entry name" value="G PROTEIN-COUPLED RECEPTOR KINASE/RIBOSOMAL PROTEIN S6 KINASE"/>
    <property type="match status" value="1"/>
</dbReference>
<dbReference type="InterPro" id="IPR044926">
    <property type="entry name" value="RGS_subdomain_2"/>
</dbReference>
<dbReference type="Pfam" id="PF00615">
    <property type="entry name" value="RGS"/>
    <property type="match status" value="1"/>
</dbReference>
<dbReference type="InterPro" id="IPR000719">
    <property type="entry name" value="Prot_kinase_dom"/>
</dbReference>
<dbReference type="InterPro" id="IPR036305">
    <property type="entry name" value="RGS_sf"/>
</dbReference>
<dbReference type="PANTHER" id="PTHR24355:SF18">
    <property type="entry name" value="G PROTEIN-COUPLED RECEPTOR KINASE"/>
    <property type="match status" value="1"/>
</dbReference>
<feature type="domain" description="PH" evidence="10">
    <location>
        <begin position="564"/>
        <end position="668"/>
    </location>
</feature>
<dbReference type="PROSITE" id="PS50011">
    <property type="entry name" value="PROTEIN_KINASE_DOM"/>
    <property type="match status" value="1"/>
</dbReference>
<dbReference type="EMBL" id="JBAMIC010004070">
    <property type="protein sequence ID" value="KAK7087929.1"/>
    <property type="molecule type" value="Genomic_DNA"/>
</dbReference>
<keyword evidence="4 8" id="KW-0547">Nucleotide-binding</keyword>
<dbReference type="PROSITE" id="PS50132">
    <property type="entry name" value="RGS"/>
    <property type="match status" value="1"/>
</dbReference>
<evidence type="ECO:0000259" key="13">
    <source>
        <dbReference type="PROSITE" id="PS51285"/>
    </source>
</evidence>
<dbReference type="PROSITE" id="PS50003">
    <property type="entry name" value="PH_DOMAIN"/>
    <property type="match status" value="1"/>
</dbReference>
<dbReference type="GO" id="GO:0004703">
    <property type="term" value="F:G protein-coupled receptor kinase activity"/>
    <property type="evidence" value="ECO:0007669"/>
    <property type="project" value="InterPro"/>
</dbReference>
<dbReference type="EC" id="2.7.11.-" evidence="9"/>
<evidence type="ECO:0000259" key="11">
    <source>
        <dbReference type="PROSITE" id="PS50011"/>
    </source>
</evidence>
<dbReference type="Pfam" id="PF00069">
    <property type="entry name" value="Pkinase"/>
    <property type="match status" value="1"/>
</dbReference>
<dbReference type="PRINTS" id="PR00717">
    <property type="entry name" value="GPCRKINASE"/>
</dbReference>
<dbReference type="InterPro" id="IPR011993">
    <property type="entry name" value="PH-like_dom_sf"/>
</dbReference>
<evidence type="ECO:0000256" key="1">
    <source>
        <dbReference type="ARBA" id="ARBA00009793"/>
    </source>
</evidence>
<comment type="similarity">
    <text evidence="1 9">Belongs to the protein kinase superfamily. AGC Ser/Thr protein kinase family. GPRK subfamily.</text>
</comment>
<gene>
    <name evidence="14" type="ORF">V1264_021918</name>
</gene>
<dbReference type="GO" id="GO:0001664">
    <property type="term" value="F:G protein-coupled receptor binding"/>
    <property type="evidence" value="ECO:0007669"/>
    <property type="project" value="TreeGrafter"/>
</dbReference>
<name>A0AAN9AJH2_9CAEN</name>
<dbReference type="GO" id="GO:0009966">
    <property type="term" value="P:regulation of signal transduction"/>
    <property type="evidence" value="ECO:0007669"/>
    <property type="project" value="TreeGrafter"/>
</dbReference>
<dbReference type="Gene3D" id="2.30.29.30">
    <property type="entry name" value="Pleckstrin-homology domain (PH domain)/Phosphotyrosine-binding domain (PTB)"/>
    <property type="match status" value="1"/>
</dbReference>
<dbReference type="SUPFAM" id="SSF48097">
    <property type="entry name" value="Regulator of G-protein signaling, RGS"/>
    <property type="match status" value="1"/>
</dbReference>
<dbReference type="SMART" id="SM00133">
    <property type="entry name" value="S_TK_X"/>
    <property type="match status" value="1"/>
</dbReference>
<dbReference type="SMART" id="SM00233">
    <property type="entry name" value="PH"/>
    <property type="match status" value="1"/>
</dbReference>
<evidence type="ECO:0000259" key="12">
    <source>
        <dbReference type="PROSITE" id="PS50132"/>
    </source>
</evidence>
<keyword evidence="6 8" id="KW-0067">ATP-binding</keyword>
<feature type="domain" description="RGS" evidence="12">
    <location>
        <begin position="54"/>
        <end position="179"/>
    </location>
</feature>
<evidence type="ECO:0000256" key="2">
    <source>
        <dbReference type="ARBA" id="ARBA00022527"/>
    </source>
</evidence>
<dbReference type="Gene3D" id="3.30.200.20">
    <property type="entry name" value="Phosphorylase Kinase, domain 1"/>
    <property type="match status" value="1"/>
</dbReference>
<feature type="domain" description="AGC-kinase C-terminal" evidence="13">
    <location>
        <begin position="461"/>
        <end position="528"/>
    </location>
</feature>
<dbReference type="AlphaFoldDB" id="A0AAN9AJH2"/>
<protein>
    <recommendedName>
        <fullName evidence="9">G protein-coupled receptor kinase</fullName>
        <ecNumber evidence="9">2.7.11.-</ecNumber>
    </recommendedName>
</protein>
<dbReference type="InterPro" id="IPR016137">
    <property type="entry name" value="RGS"/>
</dbReference>
<dbReference type="InterPro" id="IPR011009">
    <property type="entry name" value="Kinase-like_dom_sf"/>
</dbReference>
<dbReference type="InterPro" id="IPR017441">
    <property type="entry name" value="Protein_kinase_ATP_BS"/>
</dbReference>
<dbReference type="SMART" id="SM00220">
    <property type="entry name" value="S_TKc"/>
    <property type="match status" value="1"/>
</dbReference>
<dbReference type="SUPFAM" id="SSF56112">
    <property type="entry name" value="Protein kinase-like (PK-like)"/>
    <property type="match status" value="1"/>
</dbReference>
<evidence type="ECO:0000256" key="5">
    <source>
        <dbReference type="ARBA" id="ARBA00022777"/>
    </source>
</evidence>
<dbReference type="InterPro" id="IPR001849">
    <property type="entry name" value="PH_domain"/>
</dbReference>
<organism evidence="14 15">
    <name type="scientific">Littorina saxatilis</name>
    <dbReference type="NCBI Taxonomy" id="31220"/>
    <lineage>
        <taxon>Eukaryota</taxon>
        <taxon>Metazoa</taxon>
        <taxon>Spiralia</taxon>
        <taxon>Lophotrochozoa</taxon>
        <taxon>Mollusca</taxon>
        <taxon>Gastropoda</taxon>
        <taxon>Caenogastropoda</taxon>
        <taxon>Littorinimorpha</taxon>
        <taxon>Littorinoidea</taxon>
        <taxon>Littorinidae</taxon>
        <taxon>Littorina</taxon>
    </lineage>
</organism>
<evidence type="ECO:0000256" key="3">
    <source>
        <dbReference type="ARBA" id="ARBA00022679"/>
    </source>
</evidence>
<keyword evidence="5 9" id="KW-0418">Kinase</keyword>
<reference evidence="14 15" key="1">
    <citation type="submission" date="2024-02" db="EMBL/GenBank/DDBJ databases">
        <title>Chromosome-scale genome assembly of the rough periwinkle Littorina saxatilis.</title>
        <authorList>
            <person name="De Jode A."/>
            <person name="Faria R."/>
            <person name="Formenti G."/>
            <person name="Sims Y."/>
            <person name="Smith T.P."/>
            <person name="Tracey A."/>
            <person name="Wood J.M.D."/>
            <person name="Zagrodzka Z.B."/>
            <person name="Johannesson K."/>
            <person name="Butlin R.K."/>
            <person name="Leder E.H."/>
        </authorList>
    </citation>
    <scope>NUCLEOTIDE SEQUENCE [LARGE SCALE GENOMIC DNA]</scope>
    <source>
        <strain evidence="14">Snail1</strain>
        <tissue evidence="14">Muscle</tissue>
    </source>
</reference>
<sequence>MADLEAVLADVSYLMAMEKSKSTPAARASKKIVLPDPSVRSIMHKHLTKVGEVTFDKIFNQKLGYLLFKDFCENVYDEPVPQLKFYEEIKRFEKLETDEERIRDGKQTYDQFIMRELLSQSHTYSKDAVDHVQEALTQAQKTRTLSPDIFEPYIEEICSSLRGHIFDKFVESEKYTRFCQWKNLELNINLTMNDFSVHRIIGRGGFGEVYGCRKADTGKMYAMKCLDKKRIKMKGGETLALNERIMLSLVSTGEGSPFIVCMTYAFQTPEKLCFILDLMNGGDLHYHLSQHGVFTEKEVRFYAAEVMLGLEHMHSRFVVYRDLKPANILLDENGHVRISDLGLACDFSKKKPHASVGTHGYMAPEVLMKGQAYDSSADWFSFGCMLYKLLKGHSPFRQHKTKDKHEIDRMTMTMTQNIELPDSMSTEMKGLLEGLLKRDVDERLGCKGRGAQEVKEHPFFKGIDWTQVYLQKYPPPLIPPKGEVNAADAFDIGSFDEEDTKGIKLTEADQELYRNFPLVVSERWQQEVAETVFDAINQDTDKLEQKRKAKPSKIDDLDLAGPTDCIVEGEVLKLGGPFLQTWQKKHLKLYPNRLEFYHKTRDGQVTRSKGVELISMLDIKEVYPEFQKLNKTENCIVIQLKSDQKIAITSPDRVLINQWKDEIINGFNLTSQIMANMNKKASKLYGSEIANSPSNENLRAPLEHRNSNGS</sequence>
<proteinExistence type="inferred from homology"/>
<evidence type="ECO:0000313" key="15">
    <source>
        <dbReference type="Proteomes" id="UP001374579"/>
    </source>
</evidence>
<dbReference type="PROSITE" id="PS00108">
    <property type="entry name" value="PROTEIN_KINASE_ST"/>
    <property type="match status" value="1"/>
</dbReference>
<feature type="binding site" evidence="8">
    <location>
        <position position="224"/>
    </location>
    <ligand>
        <name>ATP</name>
        <dbReference type="ChEBI" id="CHEBI:30616"/>
    </ligand>
</feature>
<evidence type="ECO:0000256" key="6">
    <source>
        <dbReference type="ARBA" id="ARBA00022840"/>
    </source>
</evidence>
<dbReference type="InterPro" id="IPR000961">
    <property type="entry name" value="AGC-kinase_C"/>
</dbReference>
<dbReference type="Gene3D" id="1.10.167.10">
    <property type="entry name" value="Regulator of G-protein Signalling 4, domain 2"/>
    <property type="match status" value="1"/>
</dbReference>
<dbReference type="PROSITE" id="PS00107">
    <property type="entry name" value="PROTEIN_KINASE_ATP"/>
    <property type="match status" value="1"/>
</dbReference>
<feature type="domain" description="Protein kinase" evidence="11">
    <location>
        <begin position="195"/>
        <end position="460"/>
    </location>
</feature>
<evidence type="ECO:0000256" key="9">
    <source>
        <dbReference type="RuleBase" id="RU000308"/>
    </source>
</evidence>
<evidence type="ECO:0000259" key="10">
    <source>
        <dbReference type="PROSITE" id="PS50003"/>
    </source>
</evidence>
<keyword evidence="2 9" id="KW-0723">Serine/threonine-protein kinase</keyword>
<dbReference type="Gene3D" id="1.10.510.10">
    <property type="entry name" value="Transferase(Phosphotransferase) domain 1"/>
    <property type="match status" value="1"/>
</dbReference>
<dbReference type="SMART" id="SM00315">
    <property type="entry name" value="RGS"/>
    <property type="match status" value="1"/>
</dbReference>
<evidence type="ECO:0000256" key="7">
    <source>
        <dbReference type="PIRSR" id="PIRSR600239-51"/>
    </source>
</evidence>